<evidence type="ECO:0000313" key="1">
    <source>
        <dbReference type="EMBL" id="BBL62005.1"/>
    </source>
</evidence>
<protein>
    <submittedName>
        <fullName evidence="1">Uncharacterized protein</fullName>
    </submittedName>
</protein>
<reference evidence="1" key="1">
    <citation type="submission" date="2019-06" db="EMBL/GenBank/DDBJ databases">
        <title>Complete genome sequence of Methanobrevibacter arboriphilus strain SA.</title>
        <authorList>
            <person name="Asakawa S."/>
        </authorList>
    </citation>
    <scope>NUCLEOTIDE SEQUENCE</scope>
    <source>
        <strain evidence="1">SA</strain>
    </source>
</reference>
<organism evidence="1 2">
    <name type="scientific">Methanobrevibacter arboriphilus</name>
    <dbReference type="NCBI Taxonomy" id="39441"/>
    <lineage>
        <taxon>Archaea</taxon>
        <taxon>Methanobacteriati</taxon>
        <taxon>Methanobacteriota</taxon>
        <taxon>Methanomada group</taxon>
        <taxon>Methanobacteria</taxon>
        <taxon>Methanobacteriales</taxon>
        <taxon>Methanobacteriaceae</taxon>
        <taxon>Methanobrevibacter</taxon>
    </lineage>
</organism>
<proteinExistence type="predicted"/>
<gene>
    <name evidence="1" type="ORF">MarbSA_10450</name>
</gene>
<accession>A0ACA8R3A1</accession>
<sequence length="156" mass="17375">MGNKNFAIILVVIIAFLVVVSAIGVFYFLSPASSDSMKNETFDNVIISVPSNVNFAKNDLNIYEDMIKGISIYTYTTGTDKSFIEELIRSEPILNNLTEINITNLSSNAKAFKWGQDENMTTIIVINDEKDKAVFIVSVYDRDLAVQMANSVVFPN</sequence>
<keyword evidence="2" id="KW-1185">Reference proteome</keyword>
<dbReference type="EMBL" id="AP019779">
    <property type="protein sequence ID" value="BBL62005.1"/>
    <property type="molecule type" value="Genomic_DNA"/>
</dbReference>
<dbReference type="Proteomes" id="UP000825015">
    <property type="component" value="Chromosome"/>
</dbReference>
<evidence type="ECO:0000313" key="2">
    <source>
        <dbReference type="Proteomes" id="UP000825015"/>
    </source>
</evidence>
<name>A0ACA8R3A1_METAZ</name>